<dbReference type="SMART" id="SM00260">
    <property type="entry name" value="CheW"/>
    <property type="match status" value="1"/>
</dbReference>
<dbReference type="EMBL" id="QYUL01000003">
    <property type="protein sequence ID" value="RJF79527.1"/>
    <property type="molecule type" value="Genomic_DNA"/>
</dbReference>
<reference evidence="2 3" key="1">
    <citation type="submission" date="2018-09" db="EMBL/GenBank/DDBJ databases">
        <authorList>
            <person name="Zhu H."/>
        </authorList>
    </citation>
    <scope>NUCLEOTIDE SEQUENCE [LARGE SCALE GENOMIC DNA]</scope>
    <source>
        <strain evidence="2 3">K2W22B-5</strain>
    </source>
</reference>
<protein>
    <submittedName>
        <fullName evidence="2">Chemotaxis protein CheW</fullName>
    </submittedName>
</protein>
<dbReference type="InterPro" id="IPR036061">
    <property type="entry name" value="CheW-like_dom_sf"/>
</dbReference>
<dbReference type="PANTHER" id="PTHR22617">
    <property type="entry name" value="CHEMOTAXIS SENSOR HISTIDINE KINASE-RELATED"/>
    <property type="match status" value="1"/>
</dbReference>
<dbReference type="Gene3D" id="2.30.30.40">
    <property type="entry name" value="SH3 Domains"/>
    <property type="match status" value="1"/>
</dbReference>
<name>A0A418VSQ6_9PROT</name>
<dbReference type="SUPFAM" id="SSF50341">
    <property type="entry name" value="CheW-like"/>
    <property type="match status" value="1"/>
</dbReference>
<proteinExistence type="predicted"/>
<gene>
    <name evidence="2" type="ORF">D3877_22470</name>
</gene>
<dbReference type="GO" id="GO:0006935">
    <property type="term" value="P:chemotaxis"/>
    <property type="evidence" value="ECO:0007669"/>
    <property type="project" value="InterPro"/>
</dbReference>
<dbReference type="RefSeq" id="WP_119832983.1">
    <property type="nucleotide sequence ID" value="NZ_QYUL01000003.1"/>
</dbReference>
<keyword evidence="3" id="KW-1185">Reference proteome</keyword>
<dbReference type="GO" id="GO:0005829">
    <property type="term" value="C:cytosol"/>
    <property type="evidence" value="ECO:0007669"/>
    <property type="project" value="TreeGrafter"/>
</dbReference>
<evidence type="ECO:0000313" key="2">
    <source>
        <dbReference type="EMBL" id="RJF79527.1"/>
    </source>
</evidence>
<accession>A0A418VSQ6</accession>
<evidence type="ECO:0000313" key="3">
    <source>
        <dbReference type="Proteomes" id="UP000283458"/>
    </source>
</evidence>
<sequence length="164" mass="17716">MTNTTAPRDPAQYVTIGIDREIFAVEVGNVREILDMQPIARLPHAPAFMVGMIDVRGQGVPTIDLRVKLGLPAIPVTEHTRILVLDVPIDGTPLTMGVIADRVIEVTALADHALEAPPRVGGRWRSDYIQAIGRANGAFVIVFDVARLFSSDEAALLEQPCEAA</sequence>
<evidence type="ECO:0000259" key="1">
    <source>
        <dbReference type="PROSITE" id="PS50851"/>
    </source>
</evidence>
<dbReference type="CDD" id="cd00732">
    <property type="entry name" value="CheW"/>
    <property type="match status" value="1"/>
</dbReference>
<comment type="caution">
    <text evidence="2">The sequence shown here is derived from an EMBL/GenBank/DDBJ whole genome shotgun (WGS) entry which is preliminary data.</text>
</comment>
<dbReference type="OrthoDB" id="3291462at2"/>
<dbReference type="AlphaFoldDB" id="A0A418VSQ6"/>
<dbReference type="InterPro" id="IPR002545">
    <property type="entry name" value="CheW-lke_dom"/>
</dbReference>
<dbReference type="InterPro" id="IPR039315">
    <property type="entry name" value="CheW"/>
</dbReference>
<dbReference type="GO" id="GO:0007165">
    <property type="term" value="P:signal transduction"/>
    <property type="evidence" value="ECO:0007669"/>
    <property type="project" value="InterPro"/>
</dbReference>
<dbReference type="Proteomes" id="UP000283458">
    <property type="component" value="Unassembled WGS sequence"/>
</dbReference>
<dbReference type="Pfam" id="PF01584">
    <property type="entry name" value="CheW"/>
    <property type="match status" value="1"/>
</dbReference>
<feature type="domain" description="CheW-like" evidence="1">
    <location>
        <begin position="10"/>
        <end position="154"/>
    </location>
</feature>
<dbReference type="PANTHER" id="PTHR22617:SF23">
    <property type="entry name" value="CHEMOTAXIS PROTEIN CHEW"/>
    <property type="match status" value="1"/>
</dbReference>
<organism evidence="2 3">
    <name type="scientific">Azospirillum cavernae</name>
    <dbReference type="NCBI Taxonomy" id="2320860"/>
    <lineage>
        <taxon>Bacteria</taxon>
        <taxon>Pseudomonadati</taxon>
        <taxon>Pseudomonadota</taxon>
        <taxon>Alphaproteobacteria</taxon>
        <taxon>Rhodospirillales</taxon>
        <taxon>Azospirillaceae</taxon>
        <taxon>Azospirillum</taxon>
    </lineage>
</organism>
<dbReference type="PROSITE" id="PS50851">
    <property type="entry name" value="CHEW"/>
    <property type="match status" value="1"/>
</dbReference>
<dbReference type="Gene3D" id="2.40.50.180">
    <property type="entry name" value="CheA-289, Domain 4"/>
    <property type="match status" value="1"/>
</dbReference>